<comment type="caution">
    <text evidence="1">The sequence shown here is derived from an EMBL/GenBank/DDBJ whole genome shotgun (WGS) entry which is preliminary data.</text>
</comment>
<accession>A0A2S5CIP3</accession>
<organism evidence="1 2">
    <name type="scientific">Methylovulum psychrotolerans</name>
    <dbReference type="NCBI Taxonomy" id="1704499"/>
    <lineage>
        <taxon>Bacteria</taxon>
        <taxon>Pseudomonadati</taxon>
        <taxon>Pseudomonadota</taxon>
        <taxon>Gammaproteobacteria</taxon>
        <taxon>Methylococcales</taxon>
        <taxon>Methylococcaceae</taxon>
        <taxon>Methylovulum</taxon>
    </lineage>
</organism>
<evidence type="ECO:0000313" key="2">
    <source>
        <dbReference type="Proteomes" id="UP000237423"/>
    </source>
</evidence>
<sequence length="299" mass="33810">MSQVDSNLFDTYPELLSYPQCQYSDIEIQGVVEINSDGQTETQCQIDDENPHFFSVYIRHKDGCSEVIADAGLSKLNVLREFSQRLADRHQWRYKDYTLGQAYWLDVSQMAGHLEAHALNQKTWFCRLCKQPTKLIFGTLSLCQQCLGLLPHIGTKIISIQGKMSETTNAVDILTVNNSEGVVDGIFPEQENCFSVVFQNGVTQFLSPREITDTHNYRIIKKHDVHCYVVVRVSARGIEAESHQAAIEKAEAALDFHAMLSTGADMEYAEIVIGHTVDELGDENYLNTGHYKAQYAPFF</sequence>
<evidence type="ECO:0000313" key="1">
    <source>
        <dbReference type="EMBL" id="POZ50627.1"/>
    </source>
</evidence>
<name>A0A2S5CIP3_9GAMM</name>
<dbReference type="Proteomes" id="UP000237423">
    <property type="component" value="Unassembled WGS sequence"/>
</dbReference>
<dbReference type="AlphaFoldDB" id="A0A2S5CIP3"/>
<proteinExistence type="predicted"/>
<protein>
    <submittedName>
        <fullName evidence="1">Uncharacterized protein</fullName>
    </submittedName>
</protein>
<gene>
    <name evidence="1" type="ORF">AADEFJLK_03520</name>
</gene>
<dbReference type="EMBL" id="PGFZ01000009">
    <property type="protein sequence ID" value="POZ50627.1"/>
    <property type="molecule type" value="Genomic_DNA"/>
</dbReference>
<reference evidence="1 2" key="1">
    <citation type="submission" date="2017-11" db="EMBL/GenBank/DDBJ databases">
        <title>Draft Genome Sequence of Methylobacter psychrotolerans Sph1T, an Obligate Methanotroph from Low-Temperature Environments.</title>
        <authorList>
            <person name="Oshkin I.Y."/>
            <person name="Miroshnikov K."/>
            <person name="Belova S.E."/>
            <person name="Korzhenkov A."/>
            <person name="Toshchakov S.V."/>
            <person name="Dedysh S.N."/>
        </authorList>
    </citation>
    <scope>NUCLEOTIDE SEQUENCE [LARGE SCALE GENOMIC DNA]</scope>
    <source>
        <strain evidence="1 2">Sph1</strain>
    </source>
</reference>
<dbReference type="RefSeq" id="WP_103975170.1">
    <property type="nucleotide sequence ID" value="NZ_PGFZ01000009.1"/>
</dbReference>